<evidence type="ECO:0000256" key="2">
    <source>
        <dbReference type="SAM" id="Phobius"/>
    </source>
</evidence>
<gene>
    <name evidence="5 6 7" type="primary">LOC111106214</name>
</gene>
<name>A0A8B8B0F0_CRAVI</name>
<feature type="signal peptide" evidence="3">
    <location>
        <begin position="1"/>
        <end position="20"/>
    </location>
</feature>
<dbReference type="OrthoDB" id="10494934at2759"/>
<evidence type="ECO:0000313" key="5">
    <source>
        <dbReference type="RefSeq" id="XP_022296497.1"/>
    </source>
</evidence>
<dbReference type="RefSeq" id="XP_022296497.1">
    <property type="nucleotide sequence ID" value="XM_022440789.1"/>
</dbReference>
<proteinExistence type="predicted"/>
<feature type="compositionally biased region" description="Basic and acidic residues" evidence="1">
    <location>
        <begin position="267"/>
        <end position="280"/>
    </location>
</feature>
<feature type="chain" id="PRO_5044665948" evidence="3">
    <location>
        <begin position="21"/>
        <end position="313"/>
    </location>
</feature>
<evidence type="ECO:0000313" key="4">
    <source>
        <dbReference type="Proteomes" id="UP000694844"/>
    </source>
</evidence>
<reference evidence="5 6" key="1">
    <citation type="submission" date="2025-04" db="UniProtKB">
        <authorList>
            <consortium name="RefSeq"/>
        </authorList>
    </citation>
    <scope>IDENTIFICATION</scope>
    <source>
        <tissue evidence="5 6">Whole sample</tissue>
    </source>
</reference>
<dbReference type="RefSeq" id="XP_022296498.1">
    <property type="nucleotide sequence ID" value="XM_022440790.1"/>
</dbReference>
<accession>A0A8B8B0F0</accession>
<dbReference type="KEGG" id="cvn:111106214"/>
<organism evidence="4 6">
    <name type="scientific">Crassostrea virginica</name>
    <name type="common">Eastern oyster</name>
    <dbReference type="NCBI Taxonomy" id="6565"/>
    <lineage>
        <taxon>Eukaryota</taxon>
        <taxon>Metazoa</taxon>
        <taxon>Spiralia</taxon>
        <taxon>Lophotrochozoa</taxon>
        <taxon>Mollusca</taxon>
        <taxon>Bivalvia</taxon>
        <taxon>Autobranchia</taxon>
        <taxon>Pteriomorphia</taxon>
        <taxon>Ostreida</taxon>
        <taxon>Ostreoidea</taxon>
        <taxon>Ostreidae</taxon>
        <taxon>Crassostrea</taxon>
    </lineage>
</organism>
<dbReference type="Proteomes" id="UP000694844">
    <property type="component" value="Chromosome 8"/>
</dbReference>
<evidence type="ECO:0000313" key="7">
    <source>
        <dbReference type="RefSeq" id="XP_022296499.1"/>
    </source>
</evidence>
<keyword evidence="2" id="KW-0472">Membrane</keyword>
<keyword evidence="2" id="KW-0812">Transmembrane</keyword>
<protein>
    <submittedName>
        <fullName evidence="5 6">Uncharacterized protein LOC111106214 isoform X1</fullName>
    </submittedName>
</protein>
<dbReference type="AlphaFoldDB" id="A0A8B8B0F0"/>
<keyword evidence="2" id="KW-1133">Transmembrane helix</keyword>
<dbReference type="GeneID" id="111106214"/>
<evidence type="ECO:0000256" key="1">
    <source>
        <dbReference type="SAM" id="MobiDB-lite"/>
    </source>
</evidence>
<feature type="region of interest" description="Disordered" evidence="1">
    <location>
        <begin position="267"/>
        <end position="289"/>
    </location>
</feature>
<keyword evidence="3" id="KW-0732">Signal</keyword>
<dbReference type="RefSeq" id="XP_022296499.1">
    <property type="nucleotide sequence ID" value="XM_022440791.1"/>
</dbReference>
<keyword evidence="4" id="KW-1185">Reference proteome</keyword>
<evidence type="ECO:0000313" key="6">
    <source>
        <dbReference type="RefSeq" id="XP_022296498.1"/>
    </source>
</evidence>
<sequence>MCVMGCAFLCIFLLLLHASAMDTSEKRLNDYGYHFNVTSVHRCPMNISEHEKAEARLGCKENQGYHCIPDKYHSSLIEFCYPKKRILVHTGNCLELADIGILNHVKCQTFSCGCPEAPYYSNEMYRFPVCLNVAFNCFTSDIACLQEKVDGISVKKFQNDGEQNRNDTFQSDGKHKRTYIILVLLIFETIILLVVLVWVLVLCIFKRKEMLIFWRDVIQSKKPTSISLEVKKDHRPISTNVEEDEEKLSLIIRPRDEGADVPTAAEVDKVEQRPETKCMDPTELPNGTEEKLNGILKDAEIDLNAKTTDDRGL</sequence>
<feature type="transmembrane region" description="Helical" evidence="2">
    <location>
        <begin position="179"/>
        <end position="205"/>
    </location>
</feature>
<evidence type="ECO:0000256" key="3">
    <source>
        <dbReference type="SAM" id="SignalP"/>
    </source>
</evidence>